<dbReference type="AlphaFoldDB" id="A0A061SB75"/>
<protein>
    <submittedName>
        <fullName evidence="1">Uncharacterized protein</fullName>
    </submittedName>
</protein>
<organism evidence="1">
    <name type="scientific">Tetraselmis sp. GSL018</name>
    <dbReference type="NCBI Taxonomy" id="582737"/>
    <lineage>
        <taxon>Eukaryota</taxon>
        <taxon>Viridiplantae</taxon>
        <taxon>Chlorophyta</taxon>
        <taxon>core chlorophytes</taxon>
        <taxon>Chlorodendrophyceae</taxon>
        <taxon>Chlorodendrales</taxon>
        <taxon>Chlorodendraceae</taxon>
        <taxon>Tetraselmis</taxon>
    </lineage>
</organism>
<evidence type="ECO:0000313" key="1">
    <source>
        <dbReference type="EMBL" id="JAC80021.1"/>
    </source>
</evidence>
<gene>
    <name evidence="1" type="ORF">TSPGSL018_11246</name>
</gene>
<sequence>MRHVRPDQQLADVQSLKPGFHHALPFWEGSILRQVLATLLLISCKAGSARRSVTGSRFQVILFPLSDSQQNQNKSSRQNLCYDL</sequence>
<dbReference type="EMBL" id="GBEZ01005263">
    <property type="protein sequence ID" value="JAC80021.1"/>
    <property type="molecule type" value="Transcribed_RNA"/>
</dbReference>
<accession>A0A061SB75</accession>
<name>A0A061SB75_9CHLO</name>
<proteinExistence type="predicted"/>
<reference evidence="1" key="1">
    <citation type="submission" date="2014-05" db="EMBL/GenBank/DDBJ databases">
        <title>The transcriptome of the halophilic microalga Tetraselmis sp. GSL018 isolated from the Great Salt Lake, Utah.</title>
        <authorList>
            <person name="Jinkerson R.E."/>
            <person name="D'Adamo S."/>
            <person name="Posewitz M.C."/>
        </authorList>
    </citation>
    <scope>NUCLEOTIDE SEQUENCE</scope>
    <source>
        <strain evidence="1">GSL018</strain>
    </source>
</reference>